<protein>
    <submittedName>
        <fullName evidence="2">Biotin--[acetyl-CoA-carboxylase] synthetase</fullName>
    </submittedName>
    <submittedName>
        <fullName evidence="3">Biotin--[acetyl-CoA-carboxylase]_synthetase</fullName>
    </submittedName>
</protein>
<reference evidence="3 4" key="2">
    <citation type="submission" date="2024-07" db="EMBL/GenBank/DDBJ databases">
        <authorList>
            <person name="Akdeniz Z."/>
        </authorList>
    </citation>
    <scope>NUCLEOTIDE SEQUENCE [LARGE SCALE GENOMIC DNA]</scope>
</reference>
<dbReference type="EMBL" id="CATOUU010001180">
    <property type="protein sequence ID" value="CAI9977864.1"/>
    <property type="molecule type" value="Genomic_DNA"/>
</dbReference>
<evidence type="ECO:0000313" key="2">
    <source>
        <dbReference type="EMBL" id="CAI9977864.1"/>
    </source>
</evidence>
<sequence length="209" mass="23335">MSNLLHFTQVSSTQTLATSLYPVQVPTILLADVQTAGIGRTGAWTQTMNPFSASIVLPLTQDLNSVEVSFAMCLIRMFRKIEPDSVFQISYPNDIYKNGVKICGMLVQVGENIVVGVGFNVGAGGEFAFLEKEIDKEQFALELVQNVSQLEKDNIWNEFYDEMIQKDKFCKIKGKRMKICGITQPCVCLMKNEDGEIEEYLGSLKNALE</sequence>
<keyword evidence="4" id="KW-1185">Reference proteome</keyword>
<dbReference type="InterPro" id="IPR004143">
    <property type="entry name" value="BPL_LPL_catalytic"/>
</dbReference>
<feature type="domain" description="BPL/LPL catalytic" evidence="1">
    <location>
        <begin position="9"/>
        <end position="120"/>
    </location>
</feature>
<dbReference type="SUPFAM" id="SSF55681">
    <property type="entry name" value="Class II aaRS and biotin synthetases"/>
    <property type="match status" value="1"/>
</dbReference>
<dbReference type="Proteomes" id="UP001642409">
    <property type="component" value="Unassembled WGS sequence"/>
</dbReference>
<comment type="caution">
    <text evidence="2">The sequence shown here is derived from an EMBL/GenBank/DDBJ whole genome shotgun (WGS) entry which is preliminary data.</text>
</comment>
<proteinExistence type="predicted"/>
<dbReference type="EMBL" id="CAXDID020000126">
    <property type="protein sequence ID" value="CAL6033820.1"/>
    <property type="molecule type" value="Genomic_DNA"/>
</dbReference>
<dbReference type="InterPro" id="IPR045864">
    <property type="entry name" value="aa-tRNA-synth_II/BPL/LPL"/>
</dbReference>
<dbReference type="PANTHER" id="PTHR12835:SF5">
    <property type="entry name" value="BIOTIN--PROTEIN LIGASE"/>
    <property type="match status" value="1"/>
</dbReference>
<evidence type="ECO:0000313" key="4">
    <source>
        <dbReference type="Proteomes" id="UP001642409"/>
    </source>
</evidence>
<dbReference type="AlphaFoldDB" id="A0AA86RG23"/>
<dbReference type="GO" id="GO:0004077">
    <property type="term" value="F:biotin--[biotin carboxyl-carrier protein] ligase activity"/>
    <property type="evidence" value="ECO:0007669"/>
    <property type="project" value="TreeGrafter"/>
</dbReference>
<dbReference type="Pfam" id="PF03099">
    <property type="entry name" value="BPL_LplA_LipB"/>
    <property type="match status" value="1"/>
</dbReference>
<evidence type="ECO:0000313" key="3">
    <source>
        <dbReference type="EMBL" id="CAL6033820.1"/>
    </source>
</evidence>
<evidence type="ECO:0000259" key="1">
    <source>
        <dbReference type="Pfam" id="PF03099"/>
    </source>
</evidence>
<dbReference type="Gene3D" id="3.30.930.10">
    <property type="entry name" value="Bira Bifunctional Protein, Domain 2"/>
    <property type="match status" value="1"/>
</dbReference>
<organism evidence="2">
    <name type="scientific">Hexamita inflata</name>
    <dbReference type="NCBI Taxonomy" id="28002"/>
    <lineage>
        <taxon>Eukaryota</taxon>
        <taxon>Metamonada</taxon>
        <taxon>Diplomonadida</taxon>
        <taxon>Hexamitidae</taxon>
        <taxon>Hexamitinae</taxon>
        <taxon>Hexamita</taxon>
    </lineage>
</organism>
<dbReference type="PANTHER" id="PTHR12835">
    <property type="entry name" value="BIOTIN PROTEIN LIGASE"/>
    <property type="match status" value="1"/>
</dbReference>
<reference evidence="2" key="1">
    <citation type="submission" date="2023-06" db="EMBL/GenBank/DDBJ databases">
        <authorList>
            <person name="Kurt Z."/>
        </authorList>
    </citation>
    <scope>NUCLEOTIDE SEQUENCE</scope>
</reference>
<gene>
    <name evidence="3" type="ORF">HINF_LOCUS35154</name>
    <name evidence="2" type="ORF">HINF_LOCUS65509</name>
</gene>
<dbReference type="GO" id="GO:0005737">
    <property type="term" value="C:cytoplasm"/>
    <property type="evidence" value="ECO:0007669"/>
    <property type="project" value="TreeGrafter"/>
</dbReference>
<accession>A0AA86RG23</accession>
<name>A0AA86RG23_9EUKA</name>